<feature type="transmembrane region" description="Helical" evidence="2">
    <location>
        <begin position="170"/>
        <end position="189"/>
    </location>
</feature>
<keyword evidence="2" id="KW-0472">Membrane</keyword>
<evidence type="ECO:0000256" key="1">
    <source>
        <dbReference type="SAM" id="MobiDB-lite"/>
    </source>
</evidence>
<name>E4YPJ8_OIKDI</name>
<gene>
    <name evidence="4" type="ORF">GSOID_T00030498001</name>
</gene>
<dbReference type="EMBL" id="FN654964">
    <property type="protein sequence ID" value="CBY37394.1"/>
    <property type="molecule type" value="Genomic_DNA"/>
</dbReference>
<accession>E4YPJ8</accession>
<protein>
    <submittedName>
        <fullName evidence="4">Uncharacterized protein</fullName>
    </submittedName>
</protein>
<feature type="region of interest" description="Disordered" evidence="1">
    <location>
        <begin position="41"/>
        <end position="77"/>
    </location>
</feature>
<keyword evidence="2" id="KW-0812">Transmembrane</keyword>
<keyword evidence="3" id="KW-0732">Signal</keyword>
<dbReference type="Proteomes" id="UP000011014">
    <property type="component" value="Unassembled WGS sequence"/>
</dbReference>
<evidence type="ECO:0000256" key="3">
    <source>
        <dbReference type="SAM" id="SignalP"/>
    </source>
</evidence>
<evidence type="ECO:0000256" key="2">
    <source>
        <dbReference type="SAM" id="Phobius"/>
    </source>
</evidence>
<reference evidence="4" key="1">
    <citation type="journal article" date="2010" name="Science">
        <title>Plasticity of animal genome architecture unmasked by rapid evolution of a pelagic tunicate.</title>
        <authorList>
            <person name="Denoeud F."/>
            <person name="Henriet S."/>
            <person name="Mungpakdee S."/>
            <person name="Aury J.M."/>
            <person name="Da Silva C."/>
            <person name="Brinkmann H."/>
            <person name="Mikhaleva J."/>
            <person name="Olsen L.C."/>
            <person name="Jubin C."/>
            <person name="Canestro C."/>
            <person name="Bouquet J.M."/>
            <person name="Danks G."/>
            <person name="Poulain J."/>
            <person name="Campsteijn C."/>
            <person name="Adamski M."/>
            <person name="Cross I."/>
            <person name="Yadetie F."/>
            <person name="Muffato M."/>
            <person name="Louis A."/>
            <person name="Butcher S."/>
            <person name="Tsagkogeorga G."/>
            <person name="Konrad A."/>
            <person name="Singh S."/>
            <person name="Jensen M.F."/>
            <person name="Cong E.H."/>
            <person name="Eikeseth-Otteraa H."/>
            <person name="Noel B."/>
            <person name="Anthouard V."/>
            <person name="Porcel B.M."/>
            <person name="Kachouri-Lafond R."/>
            <person name="Nishino A."/>
            <person name="Ugolini M."/>
            <person name="Chourrout P."/>
            <person name="Nishida H."/>
            <person name="Aasland R."/>
            <person name="Huzurbazar S."/>
            <person name="Westhof E."/>
            <person name="Delsuc F."/>
            <person name="Lehrach H."/>
            <person name="Reinhardt R."/>
            <person name="Weissenbach J."/>
            <person name="Roy S.W."/>
            <person name="Artiguenave F."/>
            <person name="Postlethwait J.H."/>
            <person name="Manak J.R."/>
            <person name="Thompson E.M."/>
            <person name="Jaillon O."/>
            <person name="Du Pasquier L."/>
            <person name="Boudinot P."/>
            <person name="Liberles D.A."/>
            <person name="Volff J.N."/>
            <person name="Philippe H."/>
            <person name="Lenhard B."/>
            <person name="Roest Crollius H."/>
            <person name="Wincker P."/>
            <person name="Chourrout D."/>
        </authorList>
    </citation>
    <scope>NUCLEOTIDE SEQUENCE [LARGE SCALE GENOMIC DNA]</scope>
</reference>
<sequence length="222" mass="25904">MKLLFIFSAIFLCVKAQEVKDPNLDDNYVLDTDDRFLISDEDDYEADDYEFDDDEEISDFDLVADEGDNDDDDEYEYEDDVYGDVSDYDFVDNEDEEYDDYEEEDDEYDISDYALVDDNLYDYQNWIADEDDVYDNYDDDYSDDIGDDDESKALDEILGKLEKYQTAHRTMFIISASVVLTALIWLYLCKCRAKASAAKTDFPDASQGRADKRKLYGVTVKK</sequence>
<organism evidence="4">
    <name type="scientific">Oikopleura dioica</name>
    <name type="common">Tunicate</name>
    <dbReference type="NCBI Taxonomy" id="34765"/>
    <lineage>
        <taxon>Eukaryota</taxon>
        <taxon>Metazoa</taxon>
        <taxon>Chordata</taxon>
        <taxon>Tunicata</taxon>
        <taxon>Appendicularia</taxon>
        <taxon>Copelata</taxon>
        <taxon>Oikopleuridae</taxon>
        <taxon>Oikopleura</taxon>
    </lineage>
</organism>
<evidence type="ECO:0000313" key="4">
    <source>
        <dbReference type="EMBL" id="CBY37394.1"/>
    </source>
</evidence>
<dbReference type="AlphaFoldDB" id="E4YPJ8"/>
<feature type="signal peptide" evidence="3">
    <location>
        <begin position="1"/>
        <end position="16"/>
    </location>
</feature>
<feature type="chain" id="PRO_5003191352" evidence="3">
    <location>
        <begin position="17"/>
        <end position="222"/>
    </location>
</feature>
<keyword evidence="2" id="KW-1133">Transmembrane helix</keyword>
<proteinExistence type="predicted"/>